<proteinExistence type="predicted"/>
<evidence type="ECO:0000313" key="2">
    <source>
        <dbReference type="EMBL" id="MEU3712210.1"/>
    </source>
</evidence>
<organism evidence="2 3">
    <name type="scientific">Streptomyces catenulae</name>
    <dbReference type="NCBI Taxonomy" id="66875"/>
    <lineage>
        <taxon>Bacteria</taxon>
        <taxon>Bacillati</taxon>
        <taxon>Actinomycetota</taxon>
        <taxon>Actinomycetes</taxon>
        <taxon>Kitasatosporales</taxon>
        <taxon>Streptomycetaceae</taxon>
        <taxon>Streptomyces</taxon>
    </lineage>
</organism>
<dbReference type="RefSeq" id="WP_157848034.1">
    <property type="nucleotide sequence ID" value="NZ_JBEZVI010000015.1"/>
</dbReference>
<evidence type="ECO:0000256" key="1">
    <source>
        <dbReference type="SAM" id="MobiDB-lite"/>
    </source>
</evidence>
<keyword evidence="3" id="KW-1185">Reference proteome</keyword>
<name>A0ABV2Z2K2_9ACTN</name>
<reference evidence="2 3" key="1">
    <citation type="submission" date="2024-06" db="EMBL/GenBank/DDBJ databases">
        <title>The Natural Products Discovery Center: Release of the First 8490 Sequenced Strains for Exploring Actinobacteria Biosynthetic Diversity.</title>
        <authorList>
            <person name="Kalkreuter E."/>
            <person name="Kautsar S.A."/>
            <person name="Yang D."/>
            <person name="Bader C.D."/>
            <person name="Teijaro C.N."/>
            <person name="Fluegel L."/>
            <person name="Davis C.M."/>
            <person name="Simpson J.R."/>
            <person name="Lauterbach L."/>
            <person name="Steele A.D."/>
            <person name="Gui C."/>
            <person name="Meng S."/>
            <person name="Li G."/>
            <person name="Viehrig K."/>
            <person name="Ye F."/>
            <person name="Su P."/>
            <person name="Kiefer A.F."/>
            <person name="Nichols A."/>
            <person name="Cepeda A.J."/>
            <person name="Yan W."/>
            <person name="Fan B."/>
            <person name="Jiang Y."/>
            <person name="Adhikari A."/>
            <person name="Zheng C.-J."/>
            <person name="Schuster L."/>
            <person name="Cowan T.M."/>
            <person name="Smanski M.J."/>
            <person name="Chevrette M.G."/>
            <person name="De Carvalho L.P.S."/>
            <person name="Shen B."/>
        </authorList>
    </citation>
    <scope>NUCLEOTIDE SEQUENCE [LARGE SCALE GENOMIC DNA]</scope>
    <source>
        <strain evidence="2 3">NPDC033039</strain>
    </source>
</reference>
<evidence type="ECO:0000313" key="3">
    <source>
        <dbReference type="Proteomes" id="UP001550853"/>
    </source>
</evidence>
<feature type="region of interest" description="Disordered" evidence="1">
    <location>
        <begin position="154"/>
        <end position="179"/>
    </location>
</feature>
<comment type="caution">
    <text evidence="2">The sequence shown here is derived from an EMBL/GenBank/DDBJ whole genome shotgun (WGS) entry which is preliminary data.</text>
</comment>
<protein>
    <submittedName>
        <fullName evidence="2">Uncharacterized protein</fullName>
    </submittedName>
</protein>
<dbReference type="Proteomes" id="UP001550853">
    <property type="component" value="Unassembled WGS sequence"/>
</dbReference>
<accession>A0ABV2Z2K2</accession>
<gene>
    <name evidence="2" type="ORF">AB0E61_19220</name>
</gene>
<dbReference type="EMBL" id="JBEZVI010000015">
    <property type="protein sequence ID" value="MEU3712210.1"/>
    <property type="molecule type" value="Genomic_DNA"/>
</dbReference>
<sequence>MNSVFPPGAAGEVPCPAYAASRTDRFLRLINRLHDEYLAEYDEDLNQVLGAPAGPEGVAGIRRAPGLIRRRPGRLPVRDLVAPSELPLLAERLDRLLGQLVNMARAASVRCSSPEFGVALVRADRLRTGPAAAGRADAVQVRRMAMAAQELIDRLDPGDTGPLPTFEPQPPEQRELWCA</sequence>